<name>A0A0G4J4G9_PLABS</name>
<protein>
    <submittedName>
        <fullName evidence="3">Uncharacterized protein</fullName>
    </submittedName>
</protein>
<dbReference type="EMBL" id="CDSF01000126">
    <property type="protein sequence ID" value="CEP02407.1"/>
    <property type="molecule type" value="Genomic_DNA"/>
</dbReference>
<sequence>MAAACDDIDHMLRARSMIDRVHTGAVEDAHARDADTCRLEATIASWQRRYADLASYAGAERVDVQDHIAHMTAMHARLLCDADARVSDLSSQLQLQRYRNDALDEILLATCAAGDAGSGSTLQDAIHRAEQAEARVRSSTADVDAARHQIQEMERVIATLTRQAQRNRASASTAVDPSEALTRMHHFVMQVDDMQARQEQQNRAMSAVSEDVQAGMVALAREADRGKQCEAAIQDIVRRCQDIADNLGCRVRRQEIVIDELNAEVEAARAEAHCLAGDAMRASRAEQNLLELQQDLDDLRQQRDQETEAGERARAACSREHDEREAVEARLQSALATIDRLRVEHDSHKAELSASLEHCAALEKEADEAGALVEDLRAEVGRLQEESRTLLLRHVEDARTIGELRDDVKALRSRAETAERAKRALQMGNTLEDDAENGNGNDSVDRERWQRLVKQVASTKKALKGRERESGRWRAMYEREVASRAVRPGAAQ</sequence>
<evidence type="ECO:0000313" key="4">
    <source>
        <dbReference type="Proteomes" id="UP000039324"/>
    </source>
</evidence>
<feature type="region of interest" description="Disordered" evidence="2">
    <location>
        <begin position="425"/>
        <end position="446"/>
    </location>
</feature>
<keyword evidence="4" id="KW-1185">Reference proteome</keyword>
<keyword evidence="1" id="KW-0175">Coiled coil</keyword>
<feature type="coiled-coil region" evidence="1">
    <location>
        <begin position="244"/>
        <end position="421"/>
    </location>
</feature>
<dbReference type="Proteomes" id="UP000039324">
    <property type="component" value="Unassembled WGS sequence"/>
</dbReference>
<accession>A0A0G4J4G9</accession>
<dbReference type="AlphaFoldDB" id="A0A0G4J4G9"/>
<evidence type="ECO:0000313" key="3">
    <source>
        <dbReference type="EMBL" id="CEP02407.1"/>
    </source>
</evidence>
<reference evidence="3 4" key="1">
    <citation type="submission" date="2015-02" db="EMBL/GenBank/DDBJ databases">
        <authorList>
            <person name="Chooi Y.-H."/>
        </authorList>
    </citation>
    <scope>NUCLEOTIDE SEQUENCE [LARGE SCALE GENOMIC DNA]</scope>
    <source>
        <strain evidence="3">E3</strain>
    </source>
</reference>
<proteinExistence type="predicted"/>
<organism evidence="3 4">
    <name type="scientific">Plasmodiophora brassicae</name>
    <name type="common">Clubroot disease agent</name>
    <dbReference type="NCBI Taxonomy" id="37360"/>
    <lineage>
        <taxon>Eukaryota</taxon>
        <taxon>Sar</taxon>
        <taxon>Rhizaria</taxon>
        <taxon>Endomyxa</taxon>
        <taxon>Phytomyxea</taxon>
        <taxon>Plasmodiophorida</taxon>
        <taxon>Plasmodiophoridae</taxon>
        <taxon>Plasmodiophora</taxon>
    </lineage>
</organism>
<gene>
    <name evidence="3" type="ORF">PBRA_008991</name>
</gene>
<evidence type="ECO:0000256" key="2">
    <source>
        <dbReference type="SAM" id="MobiDB-lite"/>
    </source>
</evidence>
<feature type="coiled-coil region" evidence="1">
    <location>
        <begin position="122"/>
        <end position="170"/>
    </location>
</feature>
<evidence type="ECO:0000256" key="1">
    <source>
        <dbReference type="SAM" id="Coils"/>
    </source>
</evidence>